<dbReference type="RefSeq" id="WP_284230074.1">
    <property type="nucleotide sequence ID" value="NZ_BSUL01000001.1"/>
</dbReference>
<dbReference type="SMART" id="SM00530">
    <property type="entry name" value="HTH_XRE"/>
    <property type="match status" value="1"/>
</dbReference>
<dbReference type="InterPro" id="IPR001387">
    <property type="entry name" value="Cro/C1-type_HTH"/>
</dbReference>
<comment type="caution">
    <text evidence="3">The sequence shown here is derived from an EMBL/GenBank/DDBJ whole genome shotgun (WGS) entry which is preliminary data.</text>
</comment>
<dbReference type="GO" id="GO:0005829">
    <property type="term" value="C:cytosol"/>
    <property type="evidence" value="ECO:0007669"/>
    <property type="project" value="TreeGrafter"/>
</dbReference>
<evidence type="ECO:0000259" key="2">
    <source>
        <dbReference type="PROSITE" id="PS50943"/>
    </source>
</evidence>
<dbReference type="Pfam" id="PF13560">
    <property type="entry name" value="HTH_31"/>
    <property type="match status" value="1"/>
</dbReference>
<dbReference type="GO" id="GO:0003677">
    <property type="term" value="F:DNA binding"/>
    <property type="evidence" value="ECO:0007669"/>
    <property type="project" value="UniProtKB-KW"/>
</dbReference>
<protein>
    <recommendedName>
        <fullName evidence="2">HTH cro/C1-type domain-containing protein</fullName>
    </recommendedName>
</protein>
<dbReference type="Gene3D" id="1.10.260.40">
    <property type="entry name" value="lambda repressor-like DNA-binding domains"/>
    <property type="match status" value="1"/>
</dbReference>
<keyword evidence="4" id="KW-1185">Reference proteome</keyword>
<evidence type="ECO:0000256" key="1">
    <source>
        <dbReference type="ARBA" id="ARBA00023125"/>
    </source>
</evidence>
<dbReference type="CDD" id="cd00093">
    <property type="entry name" value="HTH_XRE"/>
    <property type="match status" value="1"/>
</dbReference>
<evidence type="ECO:0000313" key="3">
    <source>
        <dbReference type="EMBL" id="GMA27457.1"/>
    </source>
</evidence>
<dbReference type="PANTHER" id="PTHR46797">
    <property type="entry name" value="HTH-TYPE TRANSCRIPTIONAL REGULATOR"/>
    <property type="match status" value="1"/>
</dbReference>
<dbReference type="SUPFAM" id="SSF47413">
    <property type="entry name" value="lambda repressor-like DNA-binding domains"/>
    <property type="match status" value="1"/>
</dbReference>
<gene>
    <name evidence="3" type="ORF">GCM10025874_07100</name>
</gene>
<dbReference type="AlphaFoldDB" id="A0AA37US08"/>
<evidence type="ECO:0000313" key="4">
    <source>
        <dbReference type="Proteomes" id="UP001157160"/>
    </source>
</evidence>
<dbReference type="GO" id="GO:0003700">
    <property type="term" value="F:DNA-binding transcription factor activity"/>
    <property type="evidence" value="ECO:0007669"/>
    <property type="project" value="TreeGrafter"/>
</dbReference>
<dbReference type="InterPro" id="IPR010982">
    <property type="entry name" value="Lambda_DNA-bd_dom_sf"/>
</dbReference>
<dbReference type="PROSITE" id="PS50943">
    <property type="entry name" value="HTH_CROC1"/>
    <property type="match status" value="1"/>
</dbReference>
<name>A0AA37US08_9MICO</name>
<dbReference type="PANTHER" id="PTHR46797:SF1">
    <property type="entry name" value="METHYLPHOSPHONATE SYNTHASE"/>
    <property type="match status" value="1"/>
</dbReference>
<proteinExistence type="predicted"/>
<sequence length="480" mass="53174">MANDEGRATLLGARIRHFRARAGLTLEALGSALGSSPSRISMIENGRREPRISELADFARALGVQVDDLLREEAPDDRAGLELELRRLQNGALYAGLGLPTLRAGRGMPDDTLEALVGLHRELERRAATASATPEIARLGNTQLRAWQRERDNHLPEIEAEAEARLAAVGHVSGALTHREVHLMVEQLGLEIVYVDDLPRSTRSITDLEHGRIYLPPASIPGGHGLRSIALQAIAHRILGHQPPSSYAEFLRQRLEINYFAAACLMPRTQAVRFLEERKEARDLAVEDFRDAFGVTHESAALRMTNLMTAHLGLRVHFLRVGADGEITKAYENDGLPLPRDVTGAVEGQIVCRKWGARRAAAKAHRTTEFLQYTDTPAGTFWNSVQTGNSDEGHFSITFGVAFDDARWFRGRETTERQVSTCPDESCCRRPAPEVEARWSGRAWPSARLHAQILASLPAGRFPGVDESEMYAYLERHAES</sequence>
<reference evidence="3 4" key="1">
    <citation type="journal article" date="2014" name="Int. J. Syst. Evol. Microbiol.">
        <title>Complete genome sequence of Corynebacterium casei LMG S-19264T (=DSM 44701T), isolated from a smear-ripened cheese.</title>
        <authorList>
            <consortium name="US DOE Joint Genome Institute (JGI-PGF)"/>
            <person name="Walter F."/>
            <person name="Albersmeier A."/>
            <person name="Kalinowski J."/>
            <person name="Ruckert C."/>
        </authorList>
    </citation>
    <scope>NUCLEOTIDE SEQUENCE [LARGE SCALE GENOMIC DNA]</scope>
    <source>
        <strain evidence="3 4">NBRC 112289</strain>
    </source>
</reference>
<dbReference type="EMBL" id="BSUL01000001">
    <property type="protein sequence ID" value="GMA27457.1"/>
    <property type="molecule type" value="Genomic_DNA"/>
</dbReference>
<dbReference type="InterPro" id="IPR050807">
    <property type="entry name" value="TransReg_Diox_bact_type"/>
</dbReference>
<keyword evidence="1" id="KW-0238">DNA-binding</keyword>
<feature type="domain" description="HTH cro/C1-type" evidence="2">
    <location>
        <begin position="15"/>
        <end position="69"/>
    </location>
</feature>
<organism evidence="3 4">
    <name type="scientific">Arenivirga flava</name>
    <dbReference type="NCBI Taxonomy" id="1930060"/>
    <lineage>
        <taxon>Bacteria</taxon>
        <taxon>Bacillati</taxon>
        <taxon>Actinomycetota</taxon>
        <taxon>Actinomycetes</taxon>
        <taxon>Micrococcales</taxon>
        <taxon>Microbacteriaceae</taxon>
        <taxon>Arenivirga</taxon>
    </lineage>
</organism>
<accession>A0AA37US08</accession>
<dbReference type="Proteomes" id="UP001157160">
    <property type="component" value="Unassembled WGS sequence"/>
</dbReference>